<name>A0A369CHX5_9GAMM</name>
<evidence type="ECO:0000256" key="17">
    <source>
        <dbReference type="SAM" id="Phobius"/>
    </source>
</evidence>
<feature type="domain" description="Polysaccharide chain length determinant N-terminal" evidence="18">
    <location>
        <begin position="25"/>
        <end position="118"/>
    </location>
</feature>
<proteinExistence type="inferred from homology"/>
<evidence type="ECO:0000256" key="16">
    <source>
        <dbReference type="SAM" id="Coils"/>
    </source>
</evidence>
<dbReference type="InterPro" id="IPR003856">
    <property type="entry name" value="LPS_length_determ_N"/>
</dbReference>
<dbReference type="Pfam" id="PF13614">
    <property type="entry name" value="AAA_31"/>
    <property type="match status" value="1"/>
</dbReference>
<keyword evidence="12 17" id="KW-1133">Transmembrane helix</keyword>
<organism evidence="21 22">
    <name type="scientific">Thioalbus denitrificans</name>
    <dbReference type="NCBI Taxonomy" id="547122"/>
    <lineage>
        <taxon>Bacteria</taxon>
        <taxon>Pseudomonadati</taxon>
        <taxon>Pseudomonadota</taxon>
        <taxon>Gammaproteobacteria</taxon>
        <taxon>Chromatiales</taxon>
        <taxon>Ectothiorhodospiraceae</taxon>
        <taxon>Thioalbus</taxon>
    </lineage>
</organism>
<evidence type="ECO:0000256" key="3">
    <source>
        <dbReference type="ARBA" id="ARBA00008883"/>
    </source>
</evidence>
<feature type="domain" description="AAA" evidence="19">
    <location>
        <begin position="544"/>
        <end position="700"/>
    </location>
</feature>
<evidence type="ECO:0000259" key="20">
    <source>
        <dbReference type="Pfam" id="PF13807"/>
    </source>
</evidence>
<feature type="coiled-coil region" evidence="16">
    <location>
        <begin position="361"/>
        <end position="395"/>
    </location>
</feature>
<keyword evidence="11" id="KW-0067">ATP-binding</keyword>
<dbReference type="AlphaFoldDB" id="A0A369CHX5"/>
<gene>
    <name evidence="21" type="ORF">DFQ59_102638</name>
</gene>
<evidence type="ECO:0000256" key="11">
    <source>
        <dbReference type="ARBA" id="ARBA00022840"/>
    </source>
</evidence>
<dbReference type="GO" id="GO:0004715">
    <property type="term" value="F:non-membrane spanning protein tyrosine kinase activity"/>
    <property type="evidence" value="ECO:0007669"/>
    <property type="project" value="UniProtKB-EC"/>
</dbReference>
<keyword evidence="10" id="KW-0418">Kinase</keyword>
<protein>
    <recommendedName>
        <fullName evidence="4">non-specific protein-tyrosine kinase</fullName>
        <ecNumber evidence="4">2.7.10.2</ecNumber>
    </recommendedName>
</protein>
<keyword evidence="5" id="KW-1003">Cell membrane</keyword>
<evidence type="ECO:0000259" key="19">
    <source>
        <dbReference type="Pfam" id="PF13614"/>
    </source>
</evidence>
<evidence type="ECO:0000256" key="1">
    <source>
        <dbReference type="ARBA" id="ARBA00004429"/>
    </source>
</evidence>
<evidence type="ECO:0000256" key="7">
    <source>
        <dbReference type="ARBA" id="ARBA00022679"/>
    </source>
</evidence>
<evidence type="ECO:0000256" key="2">
    <source>
        <dbReference type="ARBA" id="ARBA00007316"/>
    </source>
</evidence>
<keyword evidence="7" id="KW-0808">Transferase</keyword>
<dbReference type="InterPro" id="IPR005702">
    <property type="entry name" value="Wzc-like_C"/>
</dbReference>
<dbReference type="GO" id="GO:0005524">
    <property type="term" value="F:ATP binding"/>
    <property type="evidence" value="ECO:0007669"/>
    <property type="project" value="UniProtKB-KW"/>
</dbReference>
<dbReference type="EMBL" id="QPJY01000002">
    <property type="protein sequence ID" value="RCX32276.1"/>
    <property type="molecule type" value="Genomic_DNA"/>
</dbReference>
<dbReference type="InterPro" id="IPR032807">
    <property type="entry name" value="GNVR"/>
</dbReference>
<comment type="similarity">
    <text evidence="2">Belongs to the CpsD/CapB family.</text>
</comment>
<evidence type="ECO:0000256" key="10">
    <source>
        <dbReference type="ARBA" id="ARBA00022777"/>
    </source>
</evidence>
<comment type="subcellular location">
    <subcellularLocation>
        <location evidence="1">Cell inner membrane</location>
        <topology evidence="1">Multi-pass membrane protein</topology>
    </subcellularLocation>
</comment>
<dbReference type="Proteomes" id="UP000252707">
    <property type="component" value="Unassembled WGS sequence"/>
</dbReference>
<keyword evidence="6" id="KW-0997">Cell inner membrane</keyword>
<accession>A0A369CHX5</accession>
<dbReference type="PANTHER" id="PTHR32309:SF13">
    <property type="entry name" value="FERRIC ENTEROBACTIN TRANSPORT PROTEIN FEPE"/>
    <property type="match status" value="1"/>
</dbReference>
<keyword evidence="9" id="KW-0547">Nucleotide-binding</keyword>
<dbReference type="Pfam" id="PF02706">
    <property type="entry name" value="Wzz"/>
    <property type="match status" value="1"/>
</dbReference>
<dbReference type="Gene3D" id="3.40.50.300">
    <property type="entry name" value="P-loop containing nucleotide triphosphate hydrolases"/>
    <property type="match status" value="1"/>
</dbReference>
<dbReference type="EC" id="2.7.10.2" evidence="4"/>
<dbReference type="GO" id="GO:0005886">
    <property type="term" value="C:plasma membrane"/>
    <property type="evidence" value="ECO:0007669"/>
    <property type="project" value="UniProtKB-SubCell"/>
</dbReference>
<evidence type="ECO:0000313" key="22">
    <source>
        <dbReference type="Proteomes" id="UP000252707"/>
    </source>
</evidence>
<keyword evidence="8 17" id="KW-0812">Transmembrane</keyword>
<sequence length="744" mass="81762">MEGRMNNPREMGLAPRVDDDHYEEDTIDLLAYWRTIYAHKWGILGLAFVVGLVTALVAFSLEPVYQAKTSLLIEPKAAKFLSIEDLYGPEGVGRAGEYYQTQKEIIQSRTLAEDVVNRLQLWTHPEFDPTREAPSRARLNLKLADWLPWLAKDEEPPTEEAVRKATVDAFMSRLGVEPVRNSQIIDVTFEANDPKLSAEVANTVANAYIEAGLEARLSMVQKATSWLTDRLDGLRTKVEESEKALQAYREQQGLVDMAGDSDLASAQLQSISERLVSARAKVGELESMYAQARNLQSQGATSLSSLQSPLVVQMKTAEAEAERKIAELSQRYGPKHPKMIAAQSDLQAARQKLRGELGNVVAGVNKELAAARATAAQLQREYDQLKGQVQDVNRKGFRLQALEREVAANRQLYDTFLTRFKETNVAGDMDSTNARVVDPAVVPTVPVKPRKALMVSIAIVLALFAGIGLAFLLEHLDNTLKSGEELEDRLGLPMLGSLPLLRLKKGEQLKPERVFADDSKSTFAEAIRTIRTGVVLSGLDNPHKIVVVTSTIPGEGKTTVSMNLALALGQLEKVLLIDADMRRASIAQQLGFAKDTPGLSNLVAGTAKASECIHPVEGTSVHVLPAGIIPPNPLELLSSHRFRELLDKLSEAYDRIVIDTAPTQAVSDALVLSTQASAVVYVVKADSTPYPLAQTGVKRLRHVNAPLVGAVLNQVDIKKAGRYGKYGRYGYDRYYHYDYYGSKA</sequence>
<dbReference type="PANTHER" id="PTHR32309">
    <property type="entry name" value="TYROSINE-PROTEIN KINASE"/>
    <property type="match status" value="1"/>
</dbReference>
<dbReference type="SUPFAM" id="SSF52540">
    <property type="entry name" value="P-loop containing nucleoside triphosphate hydrolases"/>
    <property type="match status" value="1"/>
</dbReference>
<dbReference type="OrthoDB" id="9775724at2"/>
<dbReference type="InterPro" id="IPR050445">
    <property type="entry name" value="Bact_polysacc_biosynth/exp"/>
</dbReference>
<comment type="similarity">
    <text evidence="3">Belongs to the etk/wzc family.</text>
</comment>
<evidence type="ECO:0000256" key="15">
    <source>
        <dbReference type="ARBA" id="ARBA00051245"/>
    </source>
</evidence>
<evidence type="ECO:0000259" key="18">
    <source>
        <dbReference type="Pfam" id="PF02706"/>
    </source>
</evidence>
<evidence type="ECO:0000313" key="21">
    <source>
        <dbReference type="EMBL" id="RCX32276.1"/>
    </source>
</evidence>
<keyword evidence="22" id="KW-1185">Reference proteome</keyword>
<feature type="transmembrane region" description="Helical" evidence="17">
    <location>
        <begin position="41"/>
        <end position="61"/>
    </location>
</feature>
<dbReference type="Pfam" id="PF13807">
    <property type="entry name" value="GNVR"/>
    <property type="match status" value="1"/>
</dbReference>
<feature type="transmembrane region" description="Helical" evidence="17">
    <location>
        <begin position="452"/>
        <end position="473"/>
    </location>
</feature>
<evidence type="ECO:0000256" key="12">
    <source>
        <dbReference type="ARBA" id="ARBA00022989"/>
    </source>
</evidence>
<evidence type="ECO:0000256" key="4">
    <source>
        <dbReference type="ARBA" id="ARBA00011903"/>
    </source>
</evidence>
<dbReference type="InterPro" id="IPR027417">
    <property type="entry name" value="P-loop_NTPase"/>
</dbReference>
<keyword evidence="14" id="KW-0829">Tyrosine-protein kinase</keyword>
<dbReference type="InterPro" id="IPR025669">
    <property type="entry name" value="AAA_dom"/>
</dbReference>
<reference evidence="21 22" key="1">
    <citation type="submission" date="2018-07" db="EMBL/GenBank/DDBJ databases">
        <title>Genomic Encyclopedia of Type Strains, Phase IV (KMG-IV): sequencing the most valuable type-strain genomes for metagenomic binning, comparative biology and taxonomic classification.</title>
        <authorList>
            <person name="Goeker M."/>
        </authorList>
    </citation>
    <scope>NUCLEOTIDE SEQUENCE [LARGE SCALE GENOMIC DNA]</scope>
    <source>
        <strain evidence="21 22">DSM 26407</strain>
    </source>
</reference>
<keyword evidence="13 17" id="KW-0472">Membrane</keyword>
<comment type="caution">
    <text evidence="21">The sequence shown here is derived from an EMBL/GenBank/DDBJ whole genome shotgun (WGS) entry which is preliminary data.</text>
</comment>
<dbReference type="CDD" id="cd05387">
    <property type="entry name" value="BY-kinase"/>
    <property type="match status" value="1"/>
</dbReference>
<dbReference type="NCBIfam" id="TIGR01007">
    <property type="entry name" value="eps_fam"/>
    <property type="match status" value="1"/>
</dbReference>
<evidence type="ECO:0000256" key="13">
    <source>
        <dbReference type="ARBA" id="ARBA00023136"/>
    </source>
</evidence>
<evidence type="ECO:0000256" key="14">
    <source>
        <dbReference type="ARBA" id="ARBA00023137"/>
    </source>
</evidence>
<evidence type="ECO:0000256" key="8">
    <source>
        <dbReference type="ARBA" id="ARBA00022692"/>
    </source>
</evidence>
<evidence type="ECO:0000256" key="5">
    <source>
        <dbReference type="ARBA" id="ARBA00022475"/>
    </source>
</evidence>
<keyword evidence="16" id="KW-0175">Coiled coil</keyword>
<evidence type="ECO:0000256" key="9">
    <source>
        <dbReference type="ARBA" id="ARBA00022741"/>
    </source>
</evidence>
<feature type="domain" description="Tyrosine-protein kinase G-rich" evidence="20">
    <location>
        <begin position="401"/>
        <end position="472"/>
    </location>
</feature>
<evidence type="ECO:0000256" key="6">
    <source>
        <dbReference type="ARBA" id="ARBA00022519"/>
    </source>
</evidence>
<comment type="catalytic activity">
    <reaction evidence="15">
        <text>L-tyrosyl-[protein] + ATP = O-phospho-L-tyrosyl-[protein] + ADP + H(+)</text>
        <dbReference type="Rhea" id="RHEA:10596"/>
        <dbReference type="Rhea" id="RHEA-COMP:10136"/>
        <dbReference type="Rhea" id="RHEA-COMP:20101"/>
        <dbReference type="ChEBI" id="CHEBI:15378"/>
        <dbReference type="ChEBI" id="CHEBI:30616"/>
        <dbReference type="ChEBI" id="CHEBI:46858"/>
        <dbReference type="ChEBI" id="CHEBI:61978"/>
        <dbReference type="ChEBI" id="CHEBI:456216"/>
        <dbReference type="EC" id="2.7.10.2"/>
    </reaction>
</comment>